<evidence type="ECO:0000256" key="2">
    <source>
        <dbReference type="ARBA" id="ARBA00022529"/>
    </source>
</evidence>
<organism evidence="7 8">
    <name type="scientific">Trapa incisa</name>
    <dbReference type="NCBI Taxonomy" id="236973"/>
    <lineage>
        <taxon>Eukaryota</taxon>
        <taxon>Viridiplantae</taxon>
        <taxon>Streptophyta</taxon>
        <taxon>Embryophyta</taxon>
        <taxon>Tracheophyta</taxon>
        <taxon>Spermatophyta</taxon>
        <taxon>Magnoliopsida</taxon>
        <taxon>eudicotyledons</taxon>
        <taxon>Gunneridae</taxon>
        <taxon>Pentapetalae</taxon>
        <taxon>rosids</taxon>
        <taxon>malvids</taxon>
        <taxon>Myrtales</taxon>
        <taxon>Lythraceae</taxon>
        <taxon>Trapa</taxon>
    </lineage>
</organism>
<keyword evidence="4" id="KW-0611">Plant defense</keyword>
<dbReference type="Proteomes" id="UP001345219">
    <property type="component" value="Chromosome 2"/>
</dbReference>
<name>A0AAN7JWS4_9MYRT</name>
<evidence type="ECO:0000256" key="4">
    <source>
        <dbReference type="ARBA" id="ARBA00022821"/>
    </source>
</evidence>
<accession>A0AAN7JWS4</accession>
<reference evidence="7 8" key="1">
    <citation type="journal article" date="2023" name="Hortic Res">
        <title>Pangenome of water caltrop reveals structural variations and asymmetric subgenome divergence after allopolyploidization.</title>
        <authorList>
            <person name="Zhang X."/>
            <person name="Chen Y."/>
            <person name="Wang L."/>
            <person name="Yuan Y."/>
            <person name="Fang M."/>
            <person name="Shi L."/>
            <person name="Lu R."/>
            <person name="Comes H.P."/>
            <person name="Ma Y."/>
            <person name="Chen Y."/>
            <person name="Huang G."/>
            <person name="Zhou Y."/>
            <person name="Zheng Z."/>
            <person name="Qiu Y."/>
        </authorList>
    </citation>
    <scope>NUCLEOTIDE SEQUENCE [LARGE SCALE GENOMIC DNA]</scope>
    <source>
        <tissue evidence="7">Roots</tissue>
    </source>
</reference>
<evidence type="ECO:0000313" key="8">
    <source>
        <dbReference type="Proteomes" id="UP001345219"/>
    </source>
</evidence>
<keyword evidence="8" id="KW-1185">Reference proteome</keyword>
<dbReference type="GO" id="GO:0031640">
    <property type="term" value="P:killing of cells of another organism"/>
    <property type="evidence" value="ECO:0007669"/>
    <property type="project" value="UniProtKB-KW"/>
</dbReference>
<keyword evidence="6" id="KW-0732">Signal</keyword>
<keyword evidence="3" id="KW-0295">Fungicide</keyword>
<comment type="similarity">
    <text evidence="1">Belongs to the DEFL family.</text>
</comment>
<evidence type="ECO:0000256" key="5">
    <source>
        <dbReference type="ARBA" id="ARBA00023157"/>
    </source>
</evidence>
<feature type="chain" id="PRO_5042975504" evidence="6">
    <location>
        <begin position="34"/>
        <end position="84"/>
    </location>
</feature>
<comment type="caution">
    <text evidence="7">The sequence shown here is derived from an EMBL/GenBank/DDBJ whole genome shotgun (WGS) entry which is preliminary data.</text>
</comment>
<protein>
    <submittedName>
        <fullName evidence="7">Uncharacterized protein</fullName>
    </submittedName>
</protein>
<feature type="signal peptide" evidence="6">
    <location>
        <begin position="1"/>
        <end position="33"/>
    </location>
</feature>
<gene>
    <name evidence="7" type="ORF">SAY87_002329</name>
</gene>
<dbReference type="Pfam" id="PF07333">
    <property type="entry name" value="SLR1-BP"/>
    <property type="match status" value="1"/>
</dbReference>
<evidence type="ECO:0000256" key="3">
    <source>
        <dbReference type="ARBA" id="ARBA00022577"/>
    </source>
</evidence>
<keyword evidence="5" id="KW-1015">Disulfide bond</keyword>
<dbReference type="GO" id="GO:0050832">
    <property type="term" value="P:defense response to fungus"/>
    <property type="evidence" value="ECO:0007669"/>
    <property type="project" value="UniProtKB-KW"/>
</dbReference>
<dbReference type="InterPro" id="IPR010851">
    <property type="entry name" value="DEFL"/>
</dbReference>
<evidence type="ECO:0000256" key="1">
    <source>
        <dbReference type="ARBA" id="ARBA00006722"/>
    </source>
</evidence>
<dbReference type="EMBL" id="JAXIOK010000015">
    <property type="protein sequence ID" value="KAK4754225.1"/>
    <property type="molecule type" value="Genomic_DNA"/>
</dbReference>
<sequence>MAKGCSSVGFFIIFLVILGTRQMMTMMPKGAEARNQCSEMAEAGSTLSCDPRKCTSVCTSKHGKGATGQCLYDGPRSCQCQWLC</sequence>
<keyword evidence="2" id="KW-0929">Antimicrobial</keyword>
<dbReference type="AlphaFoldDB" id="A0AAN7JWS4"/>
<proteinExistence type="inferred from homology"/>
<evidence type="ECO:0000256" key="6">
    <source>
        <dbReference type="SAM" id="SignalP"/>
    </source>
</evidence>
<evidence type="ECO:0000313" key="7">
    <source>
        <dbReference type="EMBL" id="KAK4754225.1"/>
    </source>
</evidence>